<dbReference type="PROSITE" id="PS01124">
    <property type="entry name" value="HTH_ARAC_FAMILY_2"/>
    <property type="match status" value="1"/>
</dbReference>
<evidence type="ECO:0000259" key="4">
    <source>
        <dbReference type="PROSITE" id="PS01124"/>
    </source>
</evidence>
<dbReference type="InterPro" id="IPR014710">
    <property type="entry name" value="RmlC-like_jellyroll"/>
</dbReference>
<dbReference type="RefSeq" id="WP_104438958.1">
    <property type="nucleotide sequence ID" value="NZ_PTJA01000014.1"/>
</dbReference>
<dbReference type="InterPro" id="IPR018060">
    <property type="entry name" value="HTH_AraC"/>
</dbReference>
<dbReference type="GO" id="GO:0043565">
    <property type="term" value="F:sequence-specific DNA binding"/>
    <property type="evidence" value="ECO:0007669"/>
    <property type="project" value="InterPro"/>
</dbReference>
<dbReference type="InterPro" id="IPR009057">
    <property type="entry name" value="Homeodomain-like_sf"/>
</dbReference>
<dbReference type="Proteomes" id="UP000237749">
    <property type="component" value="Unassembled WGS sequence"/>
</dbReference>
<evidence type="ECO:0000256" key="3">
    <source>
        <dbReference type="ARBA" id="ARBA00023163"/>
    </source>
</evidence>
<dbReference type="PANTHER" id="PTHR43280:SF34">
    <property type="entry name" value="ARAC-FAMILY TRANSCRIPTIONAL REGULATOR"/>
    <property type="match status" value="1"/>
</dbReference>
<keyword evidence="2" id="KW-0238">DNA-binding</keyword>
<dbReference type="Pfam" id="PF02311">
    <property type="entry name" value="AraC_binding"/>
    <property type="match status" value="1"/>
</dbReference>
<dbReference type="Pfam" id="PF12833">
    <property type="entry name" value="HTH_18"/>
    <property type="match status" value="1"/>
</dbReference>
<comment type="caution">
    <text evidence="5">The sequence shown here is derived from an EMBL/GenBank/DDBJ whole genome shotgun (WGS) entry which is preliminary data.</text>
</comment>
<dbReference type="Gene3D" id="1.10.10.60">
    <property type="entry name" value="Homeodomain-like"/>
    <property type="match status" value="2"/>
</dbReference>
<organism evidence="5 6">
    <name type="scientific">Lacrimispora xylanisolvens</name>
    <dbReference type="NCBI Taxonomy" id="384636"/>
    <lineage>
        <taxon>Bacteria</taxon>
        <taxon>Bacillati</taxon>
        <taxon>Bacillota</taxon>
        <taxon>Clostridia</taxon>
        <taxon>Lachnospirales</taxon>
        <taxon>Lachnospiraceae</taxon>
        <taxon>Lacrimispora</taxon>
    </lineage>
</organism>
<dbReference type="SUPFAM" id="SSF51215">
    <property type="entry name" value="Regulatory protein AraC"/>
    <property type="match status" value="1"/>
</dbReference>
<accession>A0A2S6HM60</accession>
<dbReference type="AlphaFoldDB" id="A0A2S6HM60"/>
<feature type="domain" description="HTH araC/xylS-type" evidence="4">
    <location>
        <begin position="183"/>
        <end position="280"/>
    </location>
</feature>
<dbReference type="SUPFAM" id="SSF46689">
    <property type="entry name" value="Homeodomain-like"/>
    <property type="match status" value="2"/>
</dbReference>
<gene>
    <name evidence="5" type="ORF">BXY41_11449</name>
</gene>
<proteinExistence type="predicted"/>
<dbReference type="SMART" id="SM00342">
    <property type="entry name" value="HTH_ARAC"/>
    <property type="match status" value="1"/>
</dbReference>
<keyword evidence="3" id="KW-0804">Transcription</keyword>
<reference evidence="5 6" key="1">
    <citation type="submission" date="2018-02" db="EMBL/GenBank/DDBJ databases">
        <title>Genomic Encyclopedia of Archaeal and Bacterial Type Strains, Phase II (KMG-II): from individual species to whole genera.</title>
        <authorList>
            <person name="Goeker M."/>
        </authorList>
    </citation>
    <scope>NUCLEOTIDE SEQUENCE [LARGE SCALE GENOMIC DNA]</scope>
    <source>
        <strain evidence="5 6">DSM 3808</strain>
    </source>
</reference>
<dbReference type="PANTHER" id="PTHR43280">
    <property type="entry name" value="ARAC-FAMILY TRANSCRIPTIONAL REGULATOR"/>
    <property type="match status" value="1"/>
</dbReference>
<keyword evidence="1" id="KW-0805">Transcription regulation</keyword>
<protein>
    <submittedName>
        <fullName evidence="5">AraC family transcriptional regulator</fullName>
    </submittedName>
</protein>
<evidence type="ECO:0000313" key="5">
    <source>
        <dbReference type="EMBL" id="PPK78546.1"/>
    </source>
</evidence>
<evidence type="ECO:0000313" key="6">
    <source>
        <dbReference type="Proteomes" id="UP000237749"/>
    </source>
</evidence>
<dbReference type="InterPro" id="IPR003313">
    <property type="entry name" value="AraC-bd"/>
</dbReference>
<name>A0A2S6HM60_9FIRM</name>
<sequence length="302" mass="36468">MENTLYIKDNMDSPNYEVFYKDNIPSVDHPLHYHDFLEIYYHAEGDCDYIIDSRIYTLKHGDIVLINNQRLHRAVIKDMTKPYRRFVLWLEYNYLETLLGGKIEYNTMIGKESKTEIFRLPGQQSEEIESIFRKMCRESEAVDFASSYLQESYLSQLLLLFCRYSQNSQSVEETTFENDEMIQSIMDYIDQHYMEPITLDMIAQHFFMNKYHLMRKFKKHTRMTIMDYCKKRRLIIARNYLMEGARIQDIYKLSGFDDYSNFFRAFKSAYQMSPRDYKNYMIQSHNSTIQLAVDRDQINKKH</sequence>
<dbReference type="GO" id="GO:0003700">
    <property type="term" value="F:DNA-binding transcription factor activity"/>
    <property type="evidence" value="ECO:0007669"/>
    <property type="project" value="InterPro"/>
</dbReference>
<dbReference type="EMBL" id="PTJA01000014">
    <property type="protein sequence ID" value="PPK78546.1"/>
    <property type="molecule type" value="Genomic_DNA"/>
</dbReference>
<evidence type="ECO:0000256" key="1">
    <source>
        <dbReference type="ARBA" id="ARBA00023015"/>
    </source>
</evidence>
<dbReference type="Gene3D" id="2.60.120.10">
    <property type="entry name" value="Jelly Rolls"/>
    <property type="match status" value="1"/>
</dbReference>
<dbReference type="OrthoDB" id="2569619at2"/>
<evidence type="ECO:0000256" key="2">
    <source>
        <dbReference type="ARBA" id="ARBA00023125"/>
    </source>
</evidence>
<dbReference type="InterPro" id="IPR037923">
    <property type="entry name" value="HTH-like"/>
</dbReference>
<keyword evidence="6" id="KW-1185">Reference proteome</keyword>